<accession>A0ABR0M1E0</accession>
<dbReference type="Proteomes" id="UP001357485">
    <property type="component" value="Unassembled WGS sequence"/>
</dbReference>
<sequence length="166" mass="17907">VAKELPDQNQAPATGEAWAQAFIYLITASGVPASVRTTATRTLTTLYTQDPARIAKALIGGLWQWRGSVEADDKDTAAVAAKTGIDKLYLVIRAICLSKEEASTYGAELDEATLQCQLVDLLVLCRPELLPRTSWIDTCLKTGTDPGNLAAKESARCLKQIVDITE</sequence>
<proteinExistence type="predicted"/>
<comment type="caution">
    <text evidence="2">The sequence shown here is derived from an EMBL/GenBank/DDBJ whole genome shotgun (WGS) entry which is preliminary data.</text>
</comment>
<protein>
    <submittedName>
        <fullName evidence="2">Translational activator of GCN4</fullName>
    </submittedName>
</protein>
<feature type="domain" description="Gcn1 N-terminal" evidence="1">
    <location>
        <begin position="1"/>
        <end position="152"/>
    </location>
</feature>
<name>A0ABR0M1E0_9PEZI</name>
<reference evidence="2 3" key="1">
    <citation type="submission" date="2023-08" db="EMBL/GenBank/DDBJ databases">
        <title>Black Yeasts Isolated from many extreme environments.</title>
        <authorList>
            <person name="Coleine C."/>
            <person name="Stajich J.E."/>
            <person name="Selbmann L."/>
        </authorList>
    </citation>
    <scope>NUCLEOTIDE SEQUENCE [LARGE SCALE GENOMIC DNA]</scope>
    <source>
        <strain evidence="2 3">CCFEE 536</strain>
    </source>
</reference>
<dbReference type="EMBL" id="JAVRRA010003396">
    <property type="protein sequence ID" value="KAK5276451.1"/>
    <property type="molecule type" value="Genomic_DNA"/>
</dbReference>
<organism evidence="2 3">
    <name type="scientific">Cryomyces antarcticus</name>
    <dbReference type="NCBI Taxonomy" id="329879"/>
    <lineage>
        <taxon>Eukaryota</taxon>
        <taxon>Fungi</taxon>
        <taxon>Dikarya</taxon>
        <taxon>Ascomycota</taxon>
        <taxon>Pezizomycotina</taxon>
        <taxon>Dothideomycetes</taxon>
        <taxon>Dothideomycetes incertae sedis</taxon>
        <taxon>Cryomyces</taxon>
    </lineage>
</organism>
<feature type="non-terminal residue" evidence="2">
    <location>
        <position position="1"/>
    </location>
</feature>
<evidence type="ECO:0000259" key="1">
    <source>
        <dbReference type="Pfam" id="PF12074"/>
    </source>
</evidence>
<dbReference type="InterPro" id="IPR022716">
    <property type="entry name" value="Gcn1_N"/>
</dbReference>
<dbReference type="Pfam" id="PF12074">
    <property type="entry name" value="Gcn1_N"/>
    <property type="match status" value="1"/>
</dbReference>
<evidence type="ECO:0000313" key="2">
    <source>
        <dbReference type="EMBL" id="KAK5276451.1"/>
    </source>
</evidence>
<evidence type="ECO:0000313" key="3">
    <source>
        <dbReference type="Proteomes" id="UP001357485"/>
    </source>
</evidence>
<feature type="non-terminal residue" evidence="2">
    <location>
        <position position="166"/>
    </location>
</feature>
<keyword evidence="3" id="KW-1185">Reference proteome</keyword>
<gene>
    <name evidence="2" type="primary">GCN1_7</name>
    <name evidence="2" type="ORF">LTR16_011187</name>
</gene>